<dbReference type="InterPro" id="IPR001460">
    <property type="entry name" value="PCN-bd_Tpept"/>
</dbReference>
<dbReference type="GO" id="GO:0005886">
    <property type="term" value="C:plasma membrane"/>
    <property type="evidence" value="ECO:0007669"/>
    <property type="project" value="UniProtKB-SubCell"/>
</dbReference>
<proteinExistence type="predicted"/>
<evidence type="ECO:0000256" key="7">
    <source>
        <dbReference type="ARBA" id="ARBA00022679"/>
    </source>
</evidence>
<comment type="catalytic activity">
    <reaction evidence="16">
        <text>Preferential cleavage: (Ac)2-L-Lys-D-Ala-|-D-Ala. Also transpeptidation of peptidyl-alanyl moieties that are N-acyl substituents of D-alanine.</text>
        <dbReference type="EC" id="3.4.16.4"/>
    </reaction>
</comment>
<dbReference type="InterPro" id="IPR050396">
    <property type="entry name" value="Glycosyltr_51/Transpeptidase"/>
</dbReference>
<dbReference type="InterPro" id="IPR001264">
    <property type="entry name" value="Glyco_trans_51"/>
</dbReference>
<evidence type="ECO:0000256" key="12">
    <source>
        <dbReference type="ARBA" id="ARBA00022989"/>
    </source>
</evidence>
<accession>E6TTJ1</accession>
<comment type="pathway">
    <text evidence="2">Cell wall biogenesis; peptidoglycan biosynthesis.</text>
</comment>
<dbReference type="InterPro" id="IPR023346">
    <property type="entry name" value="Lysozyme-like_dom_sf"/>
</dbReference>
<keyword evidence="9" id="KW-0378">Hydrolase</keyword>
<keyword evidence="10" id="KW-0133">Cell shape</keyword>
<dbReference type="Pfam" id="PF00912">
    <property type="entry name" value="Transgly"/>
    <property type="match status" value="1"/>
</dbReference>
<evidence type="ECO:0000313" key="21">
    <source>
        <dbReference type="Proteomes" id="UP000001401"/>
    </source>
</evidence>
<keyword evidence="7 20" id="KW-0808">Transferase</keyword>
<evidence type="ECO:0000256" key="14">
    <source>
        <dbReference type="ARBA" id="ARBA00023268"/>
    </source>
</evidence>
<feature type="domain" description="Penicillin-binding protein transpeptidase" evidence="18">
    <location>
        <begin position="348"/>
        <end position="585"/>
    </location>
</feature>
<dbReference type="GO" id="GO:0008955">
    <property type="term" value="F:peptidoglycan glycosyltransferase activity"/>
    <property type="evidence" value="ECO:0007669"/>
    <property type="project" value="UniProtKB-EC"/>
</dbReference>
<evidence type="ECO:0000256" key="4">
    <source>
        <dbReference type="ARBA" id="ARBA00022645"/>
    </source>
</evidence>
<keyword evidence="8" id="KW-0812">Transmembrane</keyword>
<dbReference type="GO" id="GO:0030288">
    <property type="term" value="C:outer membrane-bounded periplasmic space"/>
    <property type="evidence" value="ECO:0007669"/>
    <property type="project" value="TreeGrafter"/>
</dbReference>
<dbReference type="PANTHER" id="PTHR32282">
    <property type="entry name" value="BINDING PROTEIN TRANSPEPTIDASE, PUTATIVE-RELATED"/>
    <property type="match status" value="1"/>
</dbReference>
<keyword evidence="4" id="KW-0121">Carboxypeptidase</keyword>
<dbReference type="SUPFAM" id="SSF53955">
    <property type="entry name" value="Lysozyme-like"/>
    <property type="match status" value="1"/>
</dbReference>
<dbReference type="STRING" id="649639.Bcell_1362"/>
<dbReference type="FunFam" id="1.10.3810.10:FF:000003">
    <property type="entry name" value="Penicillin-binding protein 1a"/>
    <property type="match status" value="1"/>
</dbReference>
<dbReference type="SUPFAM" id="SSF56601">
    <property type="entry name" value="beta-lactamase/transpeptidase-like"/>
    <property type="match status" value="1"/>
</dbReference>
<dbReference type="GO" id="GO:0071555">
    <property type="term" value="P:cell wall organization"/>
    <property type="evidence" value="ECO:0007669"/>
    <property type="project" value="UniProtKB-KW"/>
</dbReference>
<evidence type="ECO:0000256" key="17">
    <source>
        <dbReference type="ARBA" id="ARBA00049902"/>
    </source>
</evidence>
<dbReference type="Pfam" id="PF00905">
    <property type="entry name" value="Transpeptidase"/>
    <property type="match status" value="1"/>
</dbReference>
<reference evidence="20 21" key="1">
    <citation type="submission" date="2010-12" db="EMBL/GenBank/DDBJ databases">
        <title>Complete sequence of Bacillus cellulosilyticus DSM 2522.</title>
        <authorList>
            <consortium name="US DOE Joint Genome Institute"/>
            <person name="Lucas S."/>
            <person name="Copeland A."/>
            <person name="Lapidus A."/>
            <person name="Cheng J.-F."/>
            <person name="Bruce D."/>
            <person name="Goodwin L."/>
            <person name="Pitluck S."/>
            <person name="Chertkov O."/>
            <person name="Detter J.C."/>
            <person name="Han C."/>
            <person name="Tapia R."/>
            <person name="Land M."/>
            <person name="Hauser L."/>
            <person name="Jeffries C."/>
            <person name="Kyrpides N."/>
            <person name="Ivanova N."/>
            <person name="Mikhailova N."/>
            <person name="Brumm P."/>
            <person name="Mead D."/>
            <person name="Woyke T."/>
        </authorList>
    </citation>
    <scope>NUCLEOTIDE SEQUENCE [LARGE SCALE GENOMIC DNA]</scope>
    <source>
        <strain evidence="21">ATCC 21833 / DSM 2522 / FERM P-1141 / JCM 9156 / N-4</strain>
    </source>
</reference>
<dbReference type="GO" id="GO:0008360">
    <property type="term" value="P:regulation of cell shape"/>
    <property type="evidence" value="ECO:0007669"/>
    <property type="project" value="UniProtKB-KW"/>
</dbReference>
<evidence type="ECO:0000259" key="18">
    <source>
        <dbReference type="Pfam" id="PF00905"/>
    </source>
</evidence>
<dbReference type="Proteomes" id="UP000001401">
    <property type="component" value="Chromosome"/>
</dbReference>
<comment type="subcellular location">
    <subcellularLocation>
        <location evidence="1">Cell membrane</location>
    </subcellularLocation>
</comment>
<comment type="catalytic activity">
    <reaction evidence="17">
        <text>[GlcNAc-(1-&gt;4)-Mur2Ac(oyl-L-Ala-gamma-D-Glu-L-Lys-D-Ala-D-Ala)](n)-di-trans,octa-cis-undecaprenyl diphosphate + beta-D-GlcNAc-(1-&gt;4)-Mur2Ac(oyl-L-Ala-gamma-D-Glu-L-Lys-D-Ala-D-Ala)-di-trans,octa-cis-undecaprenyl diphosphate = [GlcNAc-(1-&gt;4)-Mur2Ac(oyl-L-Ala-gamma-D-Glu-L-Lys-D-Ala-D-Ala)](n+1)-di-trans,octa-cis-undecaprenyl diphosphate + di-trans,octa-cis-undecaprenyl diphosphate + H(+)</text>
        <dbReference type="Rhea" id="RHEA:23708"/>
        <dbReference type="Rhea" id="RHEA-COMP:9602"/>
        <dbReference type="Rhea" id="RHEA-COMP:9603"/>
        <dbReference type="ChEBI" id="CHEBI:15378"/>
        <dbReference type="ChEBI" id="CHEBI:58405"/>
        <dbReference type="ChEBI" id="CHEBI:60033"/>
        <dbReference type="ChEBI" id="CHEBI:78435"/>
        <dbReference type="EC" id="2.4.99.28"/>
    </reaction>
</comment>
<keyword evidence="21" id="KW-1185">Reference proteome</keyword>
<dbReference type="EMBL" id="CP002394">
    <property type="protein sequence ID" value="ADU29627.1"/>
    <property type="molecule type" value="Genomic_DNA"/>
</dbReference>
<dbReference type="KEGG" id="bco:Bcell_1362"/>
<evidence type="ECO:0000256" key="5">
    <source>
        <dbReference type="ARBA" id="ARBA00022670"/>
    </source>
</evidence>
<evidence type="ECO:0000256" key="1">
    <source>
        <dbReference type="ARBA" id="ARBA00004236"/>
    </source>
</evidence>
<dbReference type="InterPro" id="IPR012338">
    <property type="entry name" value="Beta-lactam/transpept-like"/>
</dbReference>
<evidence type="ECO:0000259" key="19">
    <source>
        <dbReference type="Pfam" id="PF00912"/>
    </source>
</evidence>
<keyword evidence="13" id="KW-0472">Membrane</keyword>
<sequence length="619" mass="70184" precursor="true">MRILTGNLFIALLIMLFAFSFLLVTEELAHTKPIDEVLDENIKISKMPLSQNSFIVDKNGEIVSEIYNGENRVILSFNAIPTLAIDAFLAAEDQSFYEHPGFDMKGITRAFIVNFNDNSISQGGSTITQQLARNLYLTHDRSYERKLSELLYAIQIERKLSKDEIITLYLNAIYFQNGVYGIEAASQFYFNKPIDELSVAEIAFISSIPNHPEKFNPLTNIEHTHTRKEWILTKMLETEKIDEDTFEEALKEEITLNISNRIDKHPDYVTYVHHELEALISEQEGYKKRIDNASTDEAKHNITLELKQRAESVLEKGVIIETALDPEIQAQAVKSINDQLAQTSLQAATTIIDHHHHEIVAITGGTNYNKFDFHRGFQAYRQPGSSIKPLLVFAPYLNETNTTETSVVDASPFSKNGYSPQNYGGAVYGRVQMEQAFKHSYNTAAVRLLDTIGVETAFSYLDPFNFQRVQQSDYILSAALGGFTHGVSVLEMTQAYSTFATNGVYHSPKAIKQVVDLNGNVLYSWKPVHEEVWSKAANDEVKKMMKRVVTEGTGSRAAFSNSNYLGGKTGTTNDYNDLWFVGMTDRYTSALWIGYDQPRSINYNHIHLNLWRDYMSKID</sequence>
<evidence type="ECO:0000256" key="16">
    <source>
        <dbReference type="ARBA" id="ARBA00034000"/>
    </source>
</evidence>
<evidence type="ECO:0000256" key="2">
    <source>
        <dbReference type="ARBA" id="ARBA00004752"/>
    </source>
</evidence>
<evidence type="ECO:0000256" key="9">
    <source>
        <dbReference type="ARBA" id="ARBA00022801"/>
    </source>
</evidence>
<name>E6TTJ1_EVAC2</name>
<dbReference type="RefSeq" id="WP_013487965.1">
    <property type="nucleotide sequence ID" value="NC_014829.1"/>
</dbReference>
<dbReference type="Gene3D" id="1.10.3810.10">
    <property type="entry name" value="Biosynthetic peptidoglycan transglycosylase-like"/>
    <property type="match status" value="1"/>
</dbReference>
<keyword evidence="5" id="KW-0645">Protease</keyword>
<evidence type="ECO:0000256" key="11">
    <source>
        <dbReference type="ARBA" id="ARBA00022984"/>
    </source>
</evidence>
<dbReference type="AlphaFoldDB" id="E6TTJ1"/>
<dbReference type="eggNOG" id="COG0744">
    <property type="taxonomic scope" value="Bacteria"/>
</dbReference>
<evidence type="ECO:0000256" key="8">
    <source>
        <dbReference type="ARBA" id="ARBA00022692"/>
    </source>
</evidence>
<protein>
    <submittedName>
        <fullName evidence="20">Peptidoglycan glycosyltransferase</fullName>
        <ecNumber evidence="20">2.4.1.129</ecNumber>
    </submittedName>
</protein>
<keyword evidence="14" id="KW-0511">Multifunctional enzyme</keyword>
<keyword evidence="15" id="KW-0961">Cell wall biogenesis/degradation</keyword>
<evidence type="ECO:0000256" key="10">
    <source>
        <dbReference type="ARBA" id="ARBA00022960"/>
    </source>
</evidence>
<feature type="domain" description="Glycosyl transferase family 51" evidence="19">
    <location>
        <begin position="60"/>
        <end position="235"/>
    </location>
</feature>
<dbReference type="GO" id="GO:0008658">
    <property type="term" value="F:penicillin binding"/>
    <property type="evidence" value="ECO:0007669"/>
    <property type="project" value="InterPro"/>
</dbReference>
<organism evidence="20 21">
    <name type="scientific">Evansella cellulosilytica (strain ATCC 21833 / DSM 2522 / FERM P-1141 / JCM 9156 / N-4)</name>
    <name type="common">Bacillus cellulosilyticus</name>
    <dbReference type="NCBI Taxonomy" id="649639"/>
    <lineage>
        <taxon>Bacteria</taxon>
        <taxon>Bacillati</taxon>
        <taxon>Bacillota</taxon>
        <taxon>Bacilli</taxon>
        <taxon>Bacillales</taxon>
        <taxon>Bacillaceae</taxon>
        <taxon>Evansella</taxon>
    </lineage>
</organism>
<keyword evidence="12" id="KW-1133">Transmembrane helix</keyword>
<dbReference type="GO" id="GO:0009002">
    <property type="term" value="F:serine-type D-Ala-D-Ala carboxypeptidase activity"/>
    <property type="evidence" value="ECO:0007669"/>
    <property type="project" value="UniProtKB-EC"/>
</dbReference>
<evidence type="ECO:0000256" key="6">
    <source>
        <dbReference type="ARBA" id="ARBA00022676"/>
    </source>
</evidence>
<dbReference type="EC" id="2.4.1.129" evidence="20"/>
<dbReference type="Gene3D" id="3.40.710.10">
    <property type="entry name" value="DD-peptidase/beta-lactamase superfamily"/>
    <property type="match status" value="1"/>
</dbReference>
<gene>
    <name evidence="20" type="ordered locus">Bcell_1362</name>
</gene>
<evidence type="ECO:0000256" key="13">
    <source>
        <dbReference type="ARBA" id="ARBA00023136"/>
    </source>
</evidence>
<evidence type="ECO:0000256" key="3">
    <source>
        <dbReference type="ARBA" id="ARBA00022475"/>
    </source>
</evidence>
<evidence type="ECO:0000256" key="15">
    <source>
        <dbReference type="ARBA" id="ARBA00023316"/>
    </source>
</evidence>
<dbReference type="HOGENOM" id="CLU_006354_2_2_9"/>
<dbReference type="PANTHER" id="PTHR32282:SF11">
    <property type="entry name" value="PENICILLIN-BINDING PROTEIN 1B"/>
    <property type="match status" value="1"/>
</dbReference>
<dbReference type="GO" id="GO:0009252">
    <property type="term" value="P:peptidoglycan biosynthetic process"/>
    <property type="evidence" value="ECO:0007669"/>
    <property type="project" value="UniProtKB-KW"/>
</dbReference>
<evidence type="ECO:0000313" key="20">
    <source>
        <dbReference type="EMBL" id="ADU29627.1"/>
    </source>
</evidence>
<keyword evidence="11" id="KW-0573">Peptidoglycan synthesis</keyword>
<keyword evidence="6 20" id="KW-0328">Glycosyltransferase</keyword>
<dbReference type="InterPro" id="IPR036950">
    <property type="entry name" value="PBP_transglycosylase"/>
</dbReference>
<keyword evidence="3" id="KW-1003">Cell membrane</keyword>
<dbReference type="GO" id="GO:0006508">
    <property type="term" value="P:proteolysis"/>
    <property type="evidence" value="ECO:0007669"/>
    <property type="project" value="UniProtKB-KW"/>
</dbReference>